<dbReference type="Gene3D" id="3.30.40.10">
    <property type="entry name" value="Zinc/RING finger domain, C3HC4 (zinc finger)"/>
    <property type="match status" value="1"/>
</dbReference>
<keyword evidence="2 4" id="KW-0863">Zinc-finger</keyword>
<evidence type="ECO:0000313" key="6">
    <source>
        <dbReference type="Proteomes" id="UP000515160"/>
    </source>
</evidence>
<dbReference type="GO" id="GO:0140082">
    <property type="term" value="F:SUMO-ubiquitin ligase activity"/>
    <property type="evidence" value="ECO:0007669"/>
    <property type="project" value="TreeGrafter"/>
</dbReference>
<name>A0A6P8WJV0_DROAB</name>
<dbReference type="GO" id="GO:0061630">
    <property type="term" value="F:ubiquitin protein ligase activity"/>
    <property type="evidence" value="ECO:0007669"/>
    <property type="project" value="InterPro"/>
</dbReference>
<dbReference type="PROSITE" id="PS50089">
    <property type="entry name" value="ZF_RING_2"/>
    <property type="match status" value="1"/>
</dbReference>
<evidence type="ECO:0000313" key="7">
    <source>
        <dbReference type="RefSeq" id="XP_034099574.1"/>
    </source>
</evidence>
<dbReference type="InterPro" id="IPR049627">
    <property type="entry name" value="SLX8"/>
</dbReference>
<evidence type="ECO:0000256" key="4">
    <source>
        <dbReference type="PROSITE-ProRule" id="PRU00175"/>
    </source>
</evidence>
<dbReference type="InterPro" id="IPR013083">
    <property type="entry name" value="Znf_RING/FYVE/PHD"/>
</dbReference>
<dbReference type="PANTHER" id="PTHR47094:SF1">
    <property type="entry name" value="RING-TYPE E3 UBIQUITIN TRANSFERASE"/>
    <property type="match status" value="1"/>
</dbReference>
<dbReference type="SMART" id="SM00184">
    <property type="entry name" value="RING"/>
    <property type="match status" value="1"/>
</dbReference>
<evidence type="ECO:0000256" key="2">
    <source>
        <dbReference type="ARBA" id="ARBA00022771"/>
    </source>
</evidence>
<dbReference type="RefSeq" id="XP_034099574.1">
    <property type="nucleotide sequence ID" value="XM_034243683.2"/>
</dbReference>
<keyword evidence="6" id="KW-1185">Reference proteome</keyword>
<keyword evidence="3" id="KW-0862">Zinc</keyword>
<dbReference type="PANTHER" id="PTHR47094">
    <property type="entry name" value="ELFLESS, ISOFORM B"/>
    <property type="match status" value="1"/>
</dbReference>
<reference evidence="7 8" key="1">
    <citation type="submission" date="2025-04" db="UniProtKB">
        <authorList>
            <consortium name="RefSeq"/>
        </authorList>
    </citation>
    <scope>IDENTIFICATION</scope>
    <source>
        <strain evidence="7 8">15112-1751.03</strain>
        <tissue evidence="7 8">Whole Adult</tissue>
    </source>
</reference>
<gene>
    <name evidence="7 8" type="primary">LOC117564780</name>
</gene>
<dbReference type="GO" id="GO:0032183">
    <property type="term" value="F:SUMO binding"/>
    <property type="evidence" value="ECO:0007669"/>
    <property type="project" value="TreeGrafter"/>
</dbReference>
<dbReference type="GO" id="GO:0033768">
    <property type="term" value="C:SUMO-targeted ubiquitin ligase complex"/>
    <property type="evidence" value="ECO:0007669"/>
    <property type="project" value="TreeGrafter"/>
</dbReference>
<dbReference type="GO" id="GO:0006511">
    <property type="term" value="P:ubiquitin-dependent protein catabolic process"/>
    <property type="evidence" value="ECO:0007669"/>
    <property type="project" value="TreeGrafter"/>
</dbReference>
<dbReference type="AlphaFoldDB" id="A0A6P8WJV0"/>
<dbReference type="Pfam" id="PF13923">
    <property type="entry name" value="zf-C3HC4_2"/>
    <property type="match status" value="1"/>
</dbReference>
<evidence type="ECO:0000256" key="3">
    <source>
        <dbReference type="ARBA" id="ARBA00022833"/>
    </source>
</evidence>
<dbReference type="PROSITE" id="PS00518">
    <property type="entry name" value="ZF_RING_1"/>
    <property type="match status" value="1"/>
</dbReference>
<evidence type="ECO:0000259" key="5">
    <source>
        <dbReference type="PROSITE" id="PS50089"/>
    </source>
</evidence>
<dbReference type="Proteomes" id="UP000515160">
    <property type="component" value="Chromosome 2L"/>
</dbReference>
<dbReference type="SUPFAM" id="SSF57850">
    <property type="entry name" value="RING/U-box"/>
    <property type="match status" value="1"/>
</dbReference>
<accession>A0A6P8WJV0</accession>
<organism evidence="6 7">
    <name type="scientific">Drosophila albomicans</name>
    <name type="common">Fruit fly</name>
    <dbReference type="NCBI Taxonomy" id="7291"/>
    <lineage>
        <taxon>Eukaryota</taxon>
        <taxon>Metazoa</taxon>
        <taxon>Ecdysozoa</taxon>
        <taxon>Arthropoda</taxon>
        <taxon>Hexapoda</taxon>
        <taxon>Insecta</taxon>
        <taxon>Pterygota</taxon>
        <taxon>Neoptera</taxon>
        <taxon>Endopterygota</taxon>
        <taxon>Diptera</taxon>
        <taxon>Brachycera</taxon>
        <taxon>Muscomorpha</taxon>
        <taxon>Ephydroidea</taxon>
        <taxon>Drosophilidae</taxon>
        <taxon>Drosophila</taxon>
    </lineage>
</organism>
<sequence>MTSSDDESSGGELFSLPELRLQLNLQGIREALPNINKIIIRAKRKWNGLRRSDGGSSTSRVVNRVAISYDPSDSSLVRVKRRRLVVQGEEDAELIDLTRSSPKRSRSTVIHNANTSAVNSYECPLCLNSVHQPCATRCGHIFCKKCIKTAARLEQKCPLCKKEIYIPELLRIYL</sequence>
<dbReference type="RefSeq" id="XP_051859293.1">
    <property type="nucleotide sequence ID" value="XM_052003333.1"/>
</dbReference>
<feature type="domain" description="RING-type" evidence="5">
    <location>
        <begin position="123"/>
        <end position="161"/>
    </location>
</feature>
<evidence type="ECO:0000313" key="8">
    <source>
        <dbReference type="RefSeq" id="XP_051859293.1"/>
    </source>
</evidence>
<dbReference type="OrthoDB" id="6105938at2759"/>
<dbReference type="GO" id="GO:0008270">
    <property type="term" value="F:zinc ion binding"/>
    <property type="evidence" value="ECO:0007669"/>
    <property type="project" value="UniProtKB-KW"/>
</dbReference>
<evidence type="ECO:0000256" key="1">
    <source>
        <dbReference type="ARBA" id="ARBA00022723"/>
    </source>
</evidence>
<protein>
    <submittedName>
        <fullName evidence="7 8">Uncharacterized protein LOC117564780</fullName>
    </submittedName>
</protein>
<dbReference type="GeneID" id="117564780"/>
<dbReference type="InterPro" id="IPR017907">
    <property type="entry name" value="Znf_RING_CS"/>
</dbReference>
<keyword evidence="1" id="KW-0479">Metal-binding</keyword>
<proteinExistence type="predicted"/>
<dbReference type="InterPro" id="IPR001841">
    <property type="entry name" value="Znf_RING"/>
</dbReference>